<sequence>MVDWIILAIIGLVSASLAVQWLLPRRRERGDNFGLSSPASLFDAAFLFDGDRLISYSDIALEGFEQVRDWADLCRLLHRDFPTFPETPDQVRREGNLVIPAIDCTVERDVLCEWIDGIVRVQLRDRTDCPSITQIASNDPNRLAMEKAPYPVWLLDHQGDVRWCNAAYVSLVRKVRDQDTDLTAPLFPVPDADQRLSAKARVSISSEFSENKLWFDLTLVDHPEGHLSYAVDINAIVEAEVAQRKFVQTMTKTFAQLPIGLAIFDRNRQLALFNPALIDLTTLPPDFLSCRPSLSSFFDRLRDQHMMPEPKNYRSWRSQMNDLLEAAEDGNYQETWSLPSGSVYSVSGRPHPDGAVAFLFEDITAEITLTRRFRSEMDLMQSILDKLADAIAVFSDDGTLAFTNFAYQQLWGDTGDAGFDADSVLEVTKSWQEHCTATPILGEIRDFVEARENRAEWSGVIYLRNGIQVLCTVSPMQNGATIVRFSVDRDALMRQEAQQISA</sequence>
<name>A0A0P1E9R3_9RHOB</name>
<feature type="domain" description="PAS" evidence="1">
    <location>
        <begin position="139"/>
        <end position="205"/>
    </location>
</feature>
<dbReference type="Gene3D" id="3.30.450.20">
    <property type="entry name" value="PAS domain"/>
    <property type="match status" value="1"/>
</dbReference>
<evidence type="ECO:0000313" key="2">
    <source>
        <dbReference type="EMBL" id="CUH45264.1"/>
    </source>
</evidence>
<dbReference type="SUPFAM" id="SSF55785">
    <property type="entry name" value="PYP-like sensor domain (PAS domain)"/>
    <property type="match status" value="2"/>
</dbReference>
<reference evidence="3" key="1">
    <citation type="submission" date="2015-09" db="EMBL/GenBank/DDBJ databases">
        <authorList>
            <person name="Rodrigo-Torres L."/>
            <person name="Arahal D.R."/>
        </authorList>
    </citation>
    <scope>NUCLEOTIDE SEQUENCE [LARGE SCALE GENOMIC DNA]</scope>
    <source>
        <strain evidence="3">CECT 4293</strain>
    </source>
</reference>
<dbReference type="EMBL" id="CYPS01000064">
    <property type="protein sequence ID" value="CUH45264.1"/>
    <property type="molecule type" value="Genomic_DNA"/>
</dbReference>
<organism evidence="2 3">
    <name type="scientific">Ruegeria atlantica</name>
    <dbReference type="NCBI Taxonomy" id="81569"/>
    <lineage>
        <taxon>Bacteria</taxon>
        <taxon>Pseudomonadati</taxon>
        <taxon>Pseudomonadota</taxon>
        <taxon>Alphaproteobacteria</taxon>
        <taxon>Rhodobacterales</taxon>
        <taxon>Roseobacteraceae</taxon>
        <taxon>Ruegeria</taxon>
    </lineage>
</organism>
<dbReference type="GO" id="GO:0004673">
    <property type="term" value="F:protein histidine kinase activity"/>
    <property type="evidence" value="ECO:0007669"/>
    <property type="project" value="UniProtKB-EC"/>
</dbReference>
<dbReference type="EC" id="2.7.13.3" evidence="2"/>
<dbReference type="Proteomes" id="UP000050786">
    <property type="component" value="Unassembled WGS sequence"/>
</dbReference>
<accession>A0A0P1E9R3</accession>
<keyword evidence="2" id="KW-0808">Transferase</keyword>
<dbReference type="RefSeq" id="WP_058275165.1">
    <property type="nucleotide sequence ID" value="NZ_CYPS01000064.1"/>
</dbReference>
<gene>
    <name evidence="2" type="primary">divL</name>
    <name evidence="2" type="ORF">RUM4293_04175</name>
</gene>
<dbReference type="Pfam" id="PF12860">
    <property type="entry name" value="PAS_7"/>
    <property type="match status" value="1"/>
</dbReference>
<evidence type="ECO:0000259" key="1">
    <source>
        <dbReference type="SMART" id="SM00091"/>
    </source>
</evidence>
<feature type="domain" description="PAS" evidence="1">
    <location>
        <begin position="248"/>
        <end position="315"/>
    </location>
</feature>
<evidence type="ECO:0000313" key="3">
    <source>
        <dbReference type="Proteomes" id="UP000050786"/>
    </source>
</evidence>
<feature type="domain" description="PAS" evidence="1">
    <location>
        <begin position="378"/>
        <end position="445"/>
    </location>
</feature>
<dbReference type="InterPro" id="IPR035965">
    <property type="entry name" value="PAS-like_dom_sf"/>
</dbReference>
<proteinExistence type="predicted"/>
<dbReference type="SMART" id="SM00091">
    <property type="entry name" value="PAS"/>
    <property type="match status" value="3"/>
</dbReference>
<dbReference type="InterPro" id="IPR000014">
    <property type="entry name" value="PAS"/>
</dbReference>
<dbReference type="Pfam" id="PF13188">
    <property type="entry name" value="PAS_8"/>
    <property type="match status" value="1"/>
</dbReference>
<protein>
    <submittedName>
        <fullName evidence="2">Sensor protein DivL</fullName>
        <ecNumber evidence="2">2.7.13.3</ecNumber>
    </submittedName>
</protein>
<keyword evidence="3" id="KW-1185">Reference proteome</keyword>
<dbReference type="AlphaFoldDB" id="A0A0P1E9R3"/>